<dbReference type="GeneID" id="39866193"/>
<keyword evidence="1" id="KW-0472">Membrane</keyword>
<reference evidence="2 4" key="1">
    <citation type="submission" date="2016-06" db="EMBL/GenBank/DDBJ databases">
        <authorList>
            <consortium name="Pathogen Informatics"/>
        </authorList>
    </citation>
    <scope>NUCLEOTIDE SEQUENCE [LARGE SCALE GENOMIC DNA]</scope>
</reference>
<dbReference type="EMBL" id="LT594629">
    <property type="protein sequence ID" value="SCN12478.1"/>
    <property type="molecule type" value="Genomic_DNA"/>
</dbReference>
<feature type="transmembrane region" description="Helical" evidence="1">
    <location>
        <begin position="6"/>
        <end position="26"/>
    </location>
</feature>
<organism evidence="2 4">
    <name type="scientific">Plasmodium malariae</name>
    <dbReference type="NCBI Taxonomy" id="5858"/>
    <lineage>
        <taxon>Eukaryota</taxon>
        <taxon>Sar</taxon>
        <taxon>Alveolata</taxon>
        <taxon>Apicomplexa</taxon>
        <taxon>Aconoidasida</taxon>
        <taxon>Haemosporida</taxon>
        <taxon>Plasmodiidae</taxon>
        <taxon>Plasmodium</taxon>
        <taxon>Plasmodium (Plasmodium)</taxon>
    </lineage>
</organism>
<accession>A0A1D3JI09</accession>
<dbReference type="Proteomes" id="UP000219813">
    <property type="component" value="Chromosome 8"/>
</dbReference>
<feature type="transmembrane region" description="Helical" evidence="1">
    <location>
        <begin position="251"/>
        <end position="278"/>
    </location>
</feature>
<evidence type="ECO:0000313" key="2">
    <source>
        <dbReference type="EMBL" id="SBT85968.1"/>
    </source>
</evidence>
<gene>
    <name evidence="2" type="primary">PmUG01_00072700</name>
    <name evidence="3" type="synonym">PmUG01_08060400</name>
    <name evidence="2" type="ORF">PMUG01_00072700</name>
    <name evidence="3" type="ORF">PMUG01_08060400</name>
</gene>
<dbReference type="InterPro" id="IPR022139">
    <property type="entry name" value="Fam-L/Fam-M-like_plasmodium"/>
</dbReference>
<name>A0A1D3JI09_PLAMA</name>
<dbReference type="AlphaFoldDB" id="A0A1D3JI09"/>
<protein>
    <submittedName>
        <fullName evidence="2">Fam-l protein</fullName>
    </submittedName>
</protein>
<dbReference type="Pfam" id="PF12420">
    <property type="entry name" value="DUF3671"/>
    <property type="match status" value="1"/>
</dbReference>
<feature type="transmembrane region" description="Helical" evidence="1">
    <location>
        <begin position="160"/>
        <end position="189"/>
    </location>
</feature>
<dbReference type="VEuPathDB" id="PlasmoDB:PmUG01_00072700"/>
<dbReference type="Proteomes" id="UP000219813">
    <property type="component" value="Unassembled WGS sequence"/>
</dbReference>
<evidence type="ECO:0000313" key="4">
    <source>
        <dbReference type="Proteomes" id="UP000219813"/>
    </source>
</evidence>
<dbReference type="EMBL" id="FLRL01000037">
    <property type="protein sequence ID" value="SBT85968.1"/>
    <property type="molecule type" value="Genomic_DNA"/>
</dbReference>
<keyword evidence="1" id="KW-0812">Transmembrane</keyword>
<keyword evidence="1" id="KW-1133">Transmembrane helix</keyword>
<sequence>MEQEIKLPIFIKVSIFIFFSAICHFFSYMSIFDKFLCEKQTIGSKLDIKTYRLLAECKQDKYSNVLYLKKEMPNNITKNEKYINMNDKGDRRKMKQQDVRSLNNTGDHKLCKKNKSNIFETIKLSHMEKNIFKELDFEDFLKNNRTISYKTYKKIIRKKLALRFSVPLLLLLLLSVSMIINFSCFRFIIKGLFYTLRLYLGGSWYGSLNSLLKNSTLDFLFKSEKTIKLKKWIKVSRMSVTIDDYDYVYGFFRYLLCLIYLIAFLILGVTLILGIVYYHKKVKKYQKIKFIKK</sequence>
<evidence type="ECO:0000256" key="1">
    <source>
        <dbReference type="SAM" id="Phobius"/>
    </source>
</evidence>
<keyword evidence="4" id="KW-1185">Reference proteome</keyword>
<dbReference type="KEGG" id="pmal:PMUG01_00072700"/>
<evidence type="ECO:0000313" key="3">
    <source>
        <dbReference type="EMBL" id="SCN12478.1"/>
    </source>
</evidence>
<dbReference type="VEuPathDB" id="PlasmoDB:PmUG01_08060400"/>
<proteinExistence type="predicted"/>
<dbReference type="RefSeq" id="XP_028859224.1">
    <property type="nucleotide sequence ID" value="XM_029006177.1"/>
</dbReference>